<accession>A0A9X0DLF9</accession>
<dbReference type="Pfam" id="PF14832">
    <property type="entry name" value="Tautomerase_3"/>
    <property type="match status" value="1"/>
</dbReference>
<evidence type="ECO:0000313" key="2">
    <source>
        <dbReference type="EMBL" id="KAJ8067966.1"/>
    </source>
</evidence>
<dbReference type="InterPro" id="IPR014347">
    <property type="entry name" value="Tautomerase/MIF_sf"/>
</dbReference>
<keyword evidence="3" id="KW-1185">Reference proteome</keyword>
<reference evidence="2" key="1">
    <citation type="submission" date="2022-11" db="EMBL/GenBank/DDBJ databases">
        <title>Genome Resource of Sclerotinia nivalis Strain SnTB1, a Plant Pathogen Isolated from American Ginseng.</title>
        <authorList>
            <person name="Fan S."/>
        </authorList>
    </citation>
    <scope>NUCLEOTIDE SEQUENCE</scope>
    <source>
        <strain evidence="2">SnTB1</strain>
    </source>
</reference>
<dbReference type="InterPro" id="IPR028116">
    <property type="entry name" value="Cis-CaaD-like"/>
</dbReference>
<comment type="caution">
    <text evidence="2">The sequence shown here is derived from an EMBL/GenBank/DDBJ whole genome shotgun (WGS) entry which is preliminary data.</text>
</comment>
<organism evidence="2 3">
    <name type="scientific">Sclerotinia nivalis</name>
    <dbReference type="NCBI Taxonomy" id="352851"/>
    <lineage>
        <taxon>Eukaryota</taxon>
        <taxon>Fungi</taxon>
        <taxon>Dikarya</taxon>
        <taxon>Ascomycota</taxon>
        <taxon>Pezizomycotina</taxon>
        <taxon>Leotiomycetes</taxon>
        <taxon>Helotiales</taxon>
        <taxon>Sclerotiniaceae</taxon>
        <taxon>Sclerotinia</taxon>
    </lineage>
</organism>
<dbReference type="Gene3D" id="3.30.429.10">
    <property type="entry name" value="Macrophage Migration Inhibitory Factor"/>
    <property type="match status" value="1"/>
</dbReference>
<proteinExistence type="predicted"/>
<protein>
    <recommendedName>
        <fullName evidence="1">Tautomerase cis-CaaD-like domain-containing protein</fullName>
    </recommendedName>
</protein>
<dbReference type="EMBL" id="JAPEIS010000003">
    <property type="protein sequence ID" value="KAJ8067966.1"/>
    <property type="molecule type" value="Genomic_DNA"/>
</dbReference>
<name>A0A9X0DLF9_9HELO</name>
<evidence type="ECO:0000259" key="1">
    <source>
        <dbReference type="Pfam" id="PF14832"/>
    </source>
</evidence>
<dbReference type="OrthoDB" id="2129288at2759"/>
<evidence type="ECO:0000313" key="3">
    <source>
        <dbReference type="Proteomes" id="UP001152300"/>
    </source>
</evidence>
<sequence>MPLWVIHHPKHAFGDEMSKKSLSQDITKLYTDVGLPAFYVVVIFTEVSDVNMYVGGDQKSETPFIRITVDHIAVRMEDPNMYADWTSKVDGALKPHIEEKGYNWEYHIDETERRLWKINGMYAPPFGSQSEKIWFAANKPLPWEENGTKEPK</sequence>
<dbReference type="Proteomes" id="UP001152300">
    <property type="component" value="Unassembled WGS sequence"/>
</dbReference>
<feature type="domain" description="Tautomerase cis-CaaD-like" evidence="1">
    <location>
        <begin position="1"/>
        <end position="139"/>
    </location>
</feature>
<gene>
    <name evidence="2" type="ORF">OCU04_003546</name>
</gene>
<dbReference type="AlphaFoldDB" id="A0A9X0DLF9"/>